<dbReference type="SUPFAM" id="SSF56672">
    <property type="entry name" value="DNA/RNA polymerases"/>
    <property type="match status" value="1"/>
</dbReference>
<reference evidence="2 3" key="1">
    <citation type="journal article" date="2022" name="Allergy">
        <title>Genome assembly and annotation of Periplaneta americana reveal a comprehensive cockroach allergen profile.</title>
        <authorList>
            <person name="Wang L."/>
            <person name="Xiong Q."/>
            <person name="Saelim N."/>
            <person name="Wang L."/>
            <person name="Nong W."/>
            <person name="Wan A.T."/>
            <person name="Shi M."/>
            <person name="Liu X."/>
            <person name="Cao Q."/>
            <person name="Hui J.H.L."/>
            <person name="Sookrung N."/>
            <person name="Leung T.F."/>
            <person name="Tungtrongchitr A."/>
            <person name="Tsui S.K.W."/>
        </authorList>
    </citation>
    <scope>NUCLEOTIDE SEQUENCE [LARGE SCALE GENOMIC DNA]</scope>
    <source>
        <strain evidence="2">PWHHKU_190912</strain>
    </source>
</reference>
<evidence type="ECO:0000259" key="1">
    <source>
        <dbReference type="PROSITE" id="PS50878"/>
    </source>
</evidence>
<organism evidence="2 3">
    <name type="scientific">Periplaneta americana</name>
    <name type="common">American cockroach</name>
    <name type="synonym">Blatta americana</name>
    <dbReference type="NCBI Taxonomy" id="6978"/>
    <lineage>
        <taxon>Eukaryota</taxon>
        <taxon>Metazoa</taxon>
        <taxon>Ecdysozoa</taxon>
        <taxon>Arthropoda</taxon>
        <taxon>Hexapoda</taxon>
        <taxon>Insecta</taxon>
        <taxon>Pterygota</taxon>
        <taxon>Neoptera</taxon>
        <taxon>Polyneoptera</taxon>
        <taxon>Dictyoptera</taxon>
        <taxon>Blattodea</taxon>
        <taxon>Blattoidea</taxon>
        <taxon>Blattidae</taxon>
        <taxon>Blattinae</taxon>
        <taxon>Periplaneta</taxon>
    </lineage>
</organism>
<dbReference type="EMBL" id="JAJSOF020000023">
    <property type="protein sequence ID" value="KAJ4435814.1"/>
    <property type="molecule type" value="Genomic_DNA"/>
</dbReference>
<protein>
    <recommendedName>
        <fullName evidence="1">Reverse transcriptase domain-containing protein</fullName>
    </recommendedName>
</protein>
<proteinExistence type="predicted"/>
<dbReference type="PROSITE" id="PS50878">
    <property type="entry name" value="RT_POL"/>
    <property type="match status" value="1"/>
</dbReference>
<evidence type="ECO:0000313" key="2">
    <source>
        <dbReference type="EMBL" id="KAJ4435814.1"/>
    </source>
</evidence>
<comment type="caution">
    <text evidence="2">The sequence shown here is derived from an EMBL/GenBank/DDBJ whole genome shotgun (WGS) entry which is preliminary data.</text>
</comment>
<dbReference type="PANTHER" id="PTHR47027">
    <property type="entry name" value="REVERSE TRANSCRIPTASE DOMAIN-CONTAINING PROTEIN"/>
    <property type="match status" value="1"/>
</dbReference>
<accession>A0ABQ8SPR5</accession>
<dbReference type="Pfam" id="PF00078">
    <property type="entry name" value="RVT_1"/>
    <property type="match status" value="1"/>
</dbReference>
<dbReference type="PANTHER" id="PTHR47027:SF20">
    <property type="entry name" value="REVERSE TRANSCRIPTASE-LIKE PROTEIN WITH RNA-DIRECTED DNA POLYMERASE DOMAIN"/>
    <property type="match status" value="1"/>
</dbReference>
<name>A0ABQ8SPR5_PERAM</name>
<dbReference type="Proteomes" id="UP001148838">
    <property type="component" value="Unassembled WGS sequence"/>
</dbReference>
<keyword evidence="3" id="KW-1185">Reference proteome</keyword>
<dbReference type="InterPro" id="IPR043502">
    <property type="entry name" value="DNA/RNA_pol_sf"/>
</dbReference>
<feature type="domain" description="Reverse transcriptase" evidence="1">
    <location>
        <begin position="1"/>
        <end position="137"/>
    </location>
</feature>
<dbReference type="InterPro" id="IPR000477">
    <property type="entry name" value="RT_dom"/>
</dbReference>
<sequence>MVQEINVRIGQFLSDAFPIHSGLKQGDALSPSLFNFALEYAITKVHDNRQGLELNGLHQLLVYVDDVNMLEEHPQTIRENTEILLEASKVIGLEVNTEKTKYMIMSRDQNIVRNGNIKIGDLSFEEVEEYKYLGATVTNINDTREEIKRRMGNACYYLVEKHLPSNLLSKNVGSCPILYSETLRNIRHYAVRSMLAEVLKEVGFTVQQEVQRLVTQGCVRQINIIAIKNNSAYIPDPTIRFETHADQPHEVDSENKRMYEPTIPFYKDKYSLSHIDVIGLMVGHEVPYPPSLPTNVKPRLTHSIVKEIDFRALKGSVQILRNHLYGSDNGNFKLS</sequence>
<evidence type="ECO:0000313" key="3">
    <source>
        <dbReference type="Proteomes" id="UP001148838"/>
    </source>
</evidence>
<gene>
    <name evidence="2" type="ORF">ANN_18433</name>
</gene>